<dbReference type="Gene3D" id="1.10.10.10">
    <property type="entry name" value="Winged helix-like DNA-binding domain superfamily/Winged helix DNA-binding domain"/>
    <property type="match status" value="1"/>
</dbReference>
<protein>
    <submittedName>
        <fullName evidence="6">LysR family transcriptional regulator</fullName>
    </submittedName>
</protein>
<comment type="caution">
    <text evidence="6">The sequence shown here is derived from an EMBL/GenBank/DDBJ whole genome shotgun (WGS) entry which is preliminary data.</text>
</comment>
<dbReference type="InterPro" id="IPR036390">
    <property type="entry name" value="WH_DNA-bd_sf"/>
</dbReference>
<dbReference type="InterPro" id="IPR000847">
    <property type="entry name" value="LysR_HTH_N"/>
</dbReference>
<evidence type="ECO:0000313" key="6">
    <source>
        <dbReference type="EMBL" id="GAA2083267.1"/>
    </source>
</evidence>
<dbReference type="PANTHER" id="PTHR30346:SF0">
    <property type="entry name" value="HCA OPERON TRANSCRIPTIONAL ACTIVATOR HCAR"/>
    <property type="match status" value="1"/>
</dbReference>
<comment type="similarity">
    <text evidence="1">Belongs to the LysR transcriptional regulatory family.</text>
</comment>
<dbReference type="Pfam" id="PF00126">
    <property type="entry name" value="HTH_1"/>
    <property type="match status" value="1"/>
</dbReference>
<evidence type="ECO:0000256" key="1">
    <source>
        <dbReference type="ARBA" id="ARBA00009437"/>
    </source>
</evidence>
<evidence type="ECO:0000256" key="2">
    <source>
        <dbReference type="ARBA" id="ARBA00023015"/>
    </source>
</evidence>
<dbReference type="Pfam" id="PF03466">
    <property type="entry name" value="LysR_substrate"/>
    <property type="match status" value="1"/>
</dbReference>
<evidence type="ECO:0000259" key="5">
    <source>
        <dbReference type="PROSITE" id="PS50931"/>
    </source>
</evidence>
<name>A0ABN2W6M5_9ACTN</name>
<sequence>MDLRLLSSFLAVVEEGHFRRAARRLHLSPAAVTQHVARLESELGTPLLHRGPPVAPTRAGHRLTGHARTLLAAAEAAREDITGLAGVRRDGAGHRPLRVGIMGHGSAELTPAAINAFRRARPDVPLELRQLDFTEHSSALVEDRVDVAFVRPAPDDERVTADVLTTEQRIIVVPAASPFAAARDEGLRVADITGLPFFRVPEHTPRPFTEYLYFGQTGRSAPRRSEDYALTPQEVLTGVVAGRAAGSGLKSFARYYAWPGAVFVPVLDAPWESSYLAVRAYEGRGAHPGHPEIAVFRALTLALARELGPRISGSA</sequence>
<dbReference type="PROSITE" id="PS50931">
    <property type="entry name" value="HTH_LYSR"/>
    <property type="match status" value="1"/>
</dbReference>
<gene>
    <name evidence="6" type="ORF">GCM10009801_43610</name>
</gene>
<dbReference type="SUPFAM" id="SSF53850">
    <property type="entry name" value="Periplasmic binding protein-like II"/>
    <property type="match status" value="1"/>
</dbReference>
<reference evidence="6 7" key="1">
    <citation type="journal article" date="2019" name="Int. J. Syst. Evol. Microbiol.">
        <title>The Global Catalogue of Microorganisms (GCM) 10K type strain sequencing project: providing services to taxonomists for standard genome sequencing and annotation.</title>
        <authorList>
            <consortium name="The Broad Institute Genomics Platform"/>
            <consortium name="The Broad Institute Genome Sequencing Center for Infectious Disease"/>
            <person name="Wu L."/>
            <person name="Ma J."/>
        </authorList>
    </citation>
    <scope>NUCLEOTIDE SEQUENCE [LARGE SCALE GENOMIC DNA]</scope>
    <source>
        <strain evidence="6 7">JCM 15478</strain>
    </source>
</reference>
<dbReference type="RefSeq" id="WP_344530679.1">
    <property type="nucleotide sequence ID" value="NZ_BAAAPE010000011.1"/>
</dbReference>
<accession>A0ABN2W6M5</accession>
<evidence type="ECO:0000256" key="3">
    <source>
        <dbReference type="ARBA" id="ARBA00023125"/>
    </source>
</evidence>
<dbReference type="EMBL" id="BAAAPE010000011">
    <property type="protein sequence ID" value="GAA2083267.1"/>
    <property type="molecule type" value="Genomic_DNA"/>
</dbReference>
<dbReference type="InterPro" id="IPR036388">
    <property type="entry name" value="WH-like_DNA-bd_sf"/>
</dbReference>
<dbReference type="PRINTS" id="PR00039">
    <property type="entry name" value="HTHLYSR"/>
</dbReference>
<proteinExistence type="inferred from homology"/>
<organism evidence="6 7">
    <name type="scientific">Streptomyces albiaxialis</name>
    <dbReference type="NCBI Taxonomy" id="329523"/>
    <lineage>
        <taxon>Bacteria</taxon>
        <taxon>Bacillati</taxon>
        <taxon>Actinomycetota</taxon>
        <taxon>Actinomycetes</taxon>
        <taxon>Kitasatosporales</taxon>
        <taxon>Streptomycetaceae</taxon>
        <taxon>Streptomyces</taxon>
    </lineage>
</organism>
<evidence type="ECO:0000256" key="4">
    <source>
        <dbReference type="ARBA" id="ARBA00023163"/>
    </source>
</evidence>
<dbReference type="Gene3D" id="3.40.190.10">
    <property type="entry name" value="Periplasmic binding protein-like II"/>
    <property type="match status" value="2"/>
</dbReference>
<dbReference type="InterPro" id="IPR005119">
    <property type="entry name" value="LysR_subst-bd"/>
</dbReference>
<dbReference type="PANTHER" id="PTHR30346">
    <property type="entry name" value="TRANSCRIPTIONAL DUAL REGULATOR HCAR-RELATED"/>
    <property type="match status" value="1"/>
</dbReference>
<feature type="domain" description="HTH lysR-type" evidence="5">
    <location>
        <begin position="1"/>
        <end position="57"/>
    </location>
</feature>
<dbReference type="Proteomes" id="UP001500016">
    <property type="component" value="Unassembled WGS sequence"/>
</dbReference>
<keyword evidence="4" id="KW-0804">Transcription</keyword>
<keyword evidence="7" id="KW-1185">Reference proteome</keyword>
<dbReference type="SUPFAM" id="SSF46785">
    <property type="entry name" value="Winged helix' DNA-binding domain"/>
    <property type="match status" value="1"/>
</dbReference>
<evidence type="ECO:0000313" key="7">
    <source>
        <dbReference type="Proteomes" id="UP001500016"/>
    </source>
</evidence>
<keyword evidence="3" id="KW-0238">DNA-binding</keyword>
<keyword evidence="2" id="KW-0805">Transcription regulation</keyword>